<dbReference type="CDD" id="cd11529">
    <property type="entry name" value="NTP-PPase_MazG_Cterm"/>
    <property type="match status" value="1"/>
</dbReference>
<dbReference type="InterPro" id="IPR014777">
    <property type="entry name" value="4pyrrole_Mease_sub1"/>
</dbReference>
<dbReference type="PANTHER" id="PTHR30522">
    <property type="entry name" value="NUCLEOSIDE TRIPHOSPHATE PYROPHOSPHOHYDROLASE"/>
    <property type="match status" value="1"/>
</dbReference>
<dbReference type="CDD" id="cd11723">
    <property type="entry name" value="YabN_N_like"/>
    <property type="match status" value="1"/>
</dbReference>
<dbReference type="InterPro" id="IPR000878">
    <property type="entry name" value="4pyrrol_Mease"/>
</dbReference>
<dbReference type="Proteomes" id="UP000036867">
    <property type="component" value="Unassembled WGS sequence"/>
</dbReference>
<dbReference type="NCBIfam" id="TIGR00444">
    <property type="entry name" value="mazG"/>
    <property type="match status" value="1"/>
</dbReference>
<dbReference type="Gene3D" id="3.40.1010.10">
    <property type="entry name" value="Cobalt-precorrin-4 Transmethylase, Domain 1"/>
    <property type="match status" value="1"/>
</dbReference>
<dbReference type="InterPro" id="IPR011551">
    <property type="entry name" value="NTP_PyrPHydrolase_MazG"/>
</dbReference>
<evidence type="ECO:0000313" key="3">
    <source>
        <dbReference type="EMBL" id="KOO48217.1"/>
    </source>
</evidence>
<evidence type="ECO:0000259" key="1">
    <source>
        <dbReference type="Pfam" id="PF00590"/>
    </source>
</evidence>
<dbReference type="Pfam" id="PF00590">
    <property type="entry name" value="TP_methylase"/>
    <property type="match status" value="1"/>
</dbReference>
<dbReference type="Pfam" id="PF03819">
    <property type="entry name" value="MazG"/>
    <property type="match status" value="2"/>
</dbReference>
<dbReference type="AlphaFoldDB" id="A0A0M0LBG7"/>
<keyword evidence="4" id="KW-1185">Reference proteome</keyword>
<dbReference type="InterPro" id="IPR004518">
    <property type="entry name" value="MazG-like_dom"/>
</dbReference>
<dbReference type="PIRSF" id="PIRSF002845">
    <property type="entry name" value="Ttrprl_mtas_MazG"/>
    <property type="match status" value="1"/>
</dbReference>
<dbReference type="GO" id="GO:0006950">
    <property type="term" value="P:response to stress"/>
    <property type="evidence" value="ECO:0007669"/>
    <property type="project" value="UniProtKB-ARBA"/>
</dbReference>
<dbReference type="InterPro" id="IPR035996">
    <property type="entry name" value="4pyrrol_Methylase_sf"/>
</dbReference>
<dbReference type="GeneID" id="301137899"/>
<dbReference type="GO" id="GO:0046081">
    <property type="term" value="P:dUTP catabolic process"/>
    <property type="evidence" value="ECO:0007669"/>
    <property type="project" value="TreeGrafter"/>
</dbReference>
<dbReference type="OrthoDB" id="9808939at2"/>
<dbReference type="GO" id="GO:0008168">
    <property type="term" value="F:methyltransferase activity"/>
    <property type="evidence" value="ECO:0007669"/>
    <property type="project" value="InterPro"/>
</dbReference>
<reference evidence="4" key="1">
    <citation type="submission" date="2015-08" db="EMBL/GenBank/DDBJ databases">
        <title>Fjat-10028 dsm 16317.</title>
        <authorList>
            <person name="Liu B."/>
            <person name="Wang J."/>
            <person name="Zhu Y."/>
            <person name="Liu G."/>
            <person name="Chen Q."/>
            <person name="Chen Z."/>
            <person name="Lan J."/>
            <person name="Che J."/>
            <person name="Ge C."/>
            <person name="Shi H."/>
            <person name="Pan Z."/>
            <person name="Liu X."/>
        </authorList>
    </citation>
    <scope>NUCLEOTIDE SEQUENCE [LARGE SCALE GENOMIC DNA]</scope>
    <source>
        <strain evidence="4">DSM 16317</strain>
    </source>
</reference>
<sequence length="490" mass="56248">MHQLTIIGLGASDFEQLQIGVYRKLQQAKKIYVRTIDHPVLNELATEGIEFESFDHVYEKHDDFRPVYEEIVATLLSYVEKEDIMYAVPGHPLVAELTVQLLIEAEKEGKVKLNIEGGQSFLDPIFGALRIDPIDGFQLVDGTTFSAHEVNMKQHLLIAQVYDTFSASEVKLTLMEKYSEDYPVTIVTAAGSKDEKLRTVPLYELDRAAEIDNLTTVYVPPVTNRDEALREWSTFREIISTLRGPNGCPWDQQQTHESLKRYMLEEVHEFLQTVDEQDDEHMIEELGDVLLQVFLHAQIGEDEGFFNLEDILEAISTKMIRRHPHVFSDTTVDSVEEVNANWEKIKRKENANGEIPEPLLKGEYRATSSLQTSYNYQRRAAKVGFEWSSTDGVWEKFSEEWQEFRTEVTNGTNETRLDEFGDVLFTLVNIARVYKISAEDAMLHANRKFASRFGYVEAQVMAGKKDFKAYTFEELDAFWNEAKLQGGNKV</sequence>
<feature type="domain" description="Tetrapyrrole methylase" evidence="1">
    <location>
        <begin position="4"/>
        <end position="206"/>
    </location>
</feature>
<dbReference type="SUPFAM" id="SSF53790">
    <property type="entry name" value="Tetrapyrrole methylase"/>
    <property type="match status" value="1"/>
</dbReference>
<dbReference type="STRING" id="263475.AMD00_17545"/>
<dbReference type="GO" id="GO:0046061">
    <property type="term" value="P:dATP catabolic process"/>
    <property type="evidence" value="ECO:0007669"/>
    <property type="project" value="TreeGrafter"/>
</dbReference>
<evidence type="ECO:0000313" key="4">
    <source>
        <dbReference type="Proteomes" id="UP000036867"/>
    </source>
</evidence>
<dbReference type="InterPro" id="IPR048011">
    <property type="entry name" value="NTP-PPase_MazG-like_C"/>
</dbReference>
<dbReference type="InterPro" id="IPR048015">
    <property type="entry name" value="NTP-PPase_MazG-like_N"/>
</dbReference>
<accession>A0A0M0LBG7</accession>
<comment type="caution">
    <text evidence="3">The sequence shown here is derived from an EMBL/GenBank/DDBJ whole genome shotgun (WGS) entry which is preliminary data.</text>
</comment>
<dbReference type="InterPro" id="IPR035013">
    <property type="entry name" value="YabN_N"/>
</dbReference>
<dbReference type="EMBL" id="LILB01000007">
    <property type="protein sequence ID" value="KOO48217.1"/>
    <property type="molecule type" value="Genomic_DNA"/>
</dbReference>
<dbReference type="RefSeq" id="WP_053418367.1">
    <property type="nucleotide sequence ID" value="NZ_LILB01000007.1"/>
</dbReference>
<protein>
    <recommendedName>
        <fullName evidence="5">MazG family protein</fullName>
    </recommendedName>
</protein>
<dbReference type="Gene3D" id="1.10.287.1080">
    <property type="entry name" value="MazG-like"/>
    <property type="match status" value="2"/>
</dbReference>
<dbReference type="GO" id="GO:0046052">
    <property type="term" value="P:UTP catabolic process"/>
    <property type="evidence" value="ECO:0007669"/>
    <property type="project" value="TreeGrafter"/>
</dbReference>
<gene>
    <name evidence="3" type="ORF">AMD00_17545</name>
</gene>
<dbReference type="InterPro" id="IPR024180">
    <property type="entry name" value="Tetrapyrrole_Mease/MazG_pred"/>
</dbReference>
<dbReference type="GO" id="GO:0046076">
    <property type="term" value="P:dTTP catabolic process"/>
    <property type="evidence" value="ECO:0007669"/>
    <property type="project" value="TreeGrafter"/>
</dbReference>
<dbReference type="PATRIC" id="fig|263475.3.peg.2343"/>
<dbReference type="GO" id="GO:0006203">
    <property type="term" value="P:dGTP catabolic process"/>
    <property type="evidence" value="ECO:0007669"/>
    <property type="project" value="TreeGrafter"/>
</dbReference>
<name>A0A0M0LBG7_9BACL</name>
<dbReference type="FunFam" id="3.40.1010.10:FF:000008">
    <property type="entry name" value="Similar to nucleoside triphosphate pyrophosphohydrolase, MazG"/>
    <property type="match status" value="1"/>
</dbReference>
<dbReference type="PANTHER" id="PTHR30522:SF0">
    <property type="entry name" value="NUCLEOSIDE TRIPHOSPHATE PYROPHOSPHOHYDROLASE"/>
    <property type="match status" value="1"/>
</dbReference>
<evidence type="ECO:0000259" key="2">
    <source>
        <dbReference type="Pfam" id="PF03819"/>
    </source>
</evidence>
<dbReference type="SUPFAM" id="SSF101386">
    <property type="entry name" value="all-alpha NTP pyrophosphatases"/>
    <property type="match status" value="2"/>
</dbReference>
<dbReference type="NCBIfam" id="NF007113">
    <property type="entry name" value="PRK09562.1"/>
    <property type="match status" value="1"/>
</dbReference>
<evidence type="ECO:0008006" key="5">
    <source>
        <dbReference type="Google" id="ProtNLM"/>
    </source>
</evidence>
<feature type="domain" description="NTP pyrophosphohydrolase MazG-like" evidence="2">
    <location>
        <begin position="254"/>
        <end position="327"/>
    </location>
</feature>
<dbReference type="CDD" id="cd11528">
    <property type="entry name" value="NTP-PPase_MazG_Nterm"/>
    <property type="match status" value="1"/>
</dbReference>
<proteinExistence type="predicted"/>
<organism evidence="3 4">
    <name type="scientific">Viridibacillus arvi</name>
    <dbReference type="NCBI Taxonomy" id="263475"/>
    <lineage>
        <taxon>Bacteria</taxon>
        <taxon>Bacillati</taxon>
        <taxon>Bacillota</taxon>
        <taxon>Bacilli</taxon>
        <taxon>Bacillales</taxon>
        <taxon>Caryophanaceae</taxon>
        <taxon>Viridibacillus</taxon>
    </lineage>
</organism>
<dbReference type="GO" id="GO:0047429">
    <property type="term" value="F:nucleoside triphosphate diphosphatase activity"/>
    <property type="evidence" value="ECO:0007669"/>
    <property type="project" value="InterPro"/>
</dbReference>
<dbReference type="FunFam" id="1.10.287.1080:FF:000001">
    <property type="entry name" value="Nucleoside triphosphate pyrophosphohydrolase"/>
    <property type="match status" value="1"/>
</dbReference>
<dbReference type="GO" id="GO:0046047">
    <property type="term" value="P:TTP catabolic process"/>
    <property type="evidence" value="ECO:0007669"/>
    <property type="project" value="TreeGrafter"/>
</dbReference>
<feature type="domain" description="NTP pyrophosphohydrolase MazG-like" evidence="2">
    <location>
        <begin position="397"/>
        <end position="452"/>
    </location>
</feature>